<dbReference type="EMBL" id="NQJD01000042">
    <property type="protein sequence ID" value="TAA74034.1"/>
    <property type="molecule type" value="Genomic_DNA"/>
</dbReference>
<accession>A0A521FZ45</accession>
<comment type="caution">
    <text evidence="1">The sequence shown here is derived from an EMBL/GenBank/DDBJ whole genome shotgun (WGS) entry which is preliminary data.</text>
</comment>
<proteinExistence type="predicted"/>
<gene>
    <name evidence="1" type="ORF">CDV28_1422</name>
</gene>
<organism evidence="1 2">
    <name type="scientific">Candidatus Electronema aureum</name>
    <dbReference type="NCBI Taxonomy" id="2005002"/>
    <lineage>
        <taxon>Bacteria</taxon>
        <taxon>Pseudomonadati</taxon>
        <taxon>Thermodesulfobacteriota</taxon>
        <taxon>Desulfobulbia</taxon>
        <taxon>Desulfobulbales</taxon>
        <taxon>Desulfobulbaceae</taxon>
        <taxon>Candidatus Electronema</taxon>
    </lineage>
</organism>
<dbReference type="AlphaFoldDB" id="A0A521FZ45"/>
<protein>
    <submittedName>
        <fullName evidence="1">Uncharacterized protein</fullName>
    </submittedName>
</protein>
<name>A0A521FZ45_9BACT</name>
<reference evidence="1" key="1">
    <citation type="submission" date="2017-07" db="EMBL/GenBank/DDBJ databases">
        <title>The cable genome - Insights into the physiology and evolution of filamentous bacteria capable of sulfide oxidation via long distance electron transfer.</title>
        <authorList>
            <person name="Thorup C."/>
            <person name="Bjerg J.T."/>
            <person name="Schreiber L."/>
            <person name="Nielsen L.P."/>
            <person name="Kjeldsen K.U."/>
            <person name="Boesen T."/>
            <person name="Boggild A."/>
            <person name="Meysman F."/>
            <person name="Geelhoed J."/>
            <person name="Schramm A."/>
        </authorList>
    </citation>
    <scope>NUCLEOTIDE SEQUENCE [LARGE SCALE GENOMIC DNA]</scope>
    <source>
        <strain evidence="1">GS</strain>
    </source>
</reference>
<keyword evidence="2" id="KW-1185">Reference proteome</keyword>
<evidence type="ECO:0000313" key="1">
    <source>
        <dbReference type="EMBL" id="TAA74034.1"/>
    </source>
</evidence>
<evidence type="ECO:0000313" key="2">
    <source>
        <dbReference type="Proteomes" id="UP000316238"/>
    </source>
</evidence>
<sequence>MATLQWRPAVNALTKPVSCRIQIIPRNIAGFADSAVSSLLLRQCRGNGEP</sequence>
<dbReference type="Proteomes" id="UP000316238">
    <property type="component" value="Unassembled WGS sequence"/>
</dbReference>